<keyword evidence="6" id="KW-0808">Transferase</keyword>
<dbReference type="SMART" id="SM00317">
    <property type="entry name" value="SET"/>
    <property type="match status" value="1"/>
</dbReference>
<evidence type="ECO:0000313" key="7">
    <source>
        <dbReference type="Proteomes" id="UP000289340"/>
    </source>
</evidence>
<proteinExistence type="predicted"/>
<dbReference type="AlphaFoldDB" id="A0A445HEY0"/>
<feature type="domain" description="SET" evidence="4">
    <location>
        <begin position="650"/>
        <end position="783"/>
    </location>
</feature>
<reference evidence="6 7" key="1">
    <citation type="submission" date="2018-09" db="EMBL/GenBank/DDBJ databases">
        <title>A high-quality reference genome of wild soybean provides a powerful tool to mine soybean genomes.</title>
        <authorList>
            <person name="Xie M."/>
            <person name="Chung C.Y.L."/>
            <person name="Li M.-W."/>
            <person name="Wong F.-L."/>
            <person name="Chan T.-F."/>
            <person name="Lam H.-M."/>
        </authorList>
    </citation>
    <scope>NUCLEOTIDE SEQUENCE [LARGE SCALE GENOMIC DNA]</scope>
    <source>
        <strain evidence="7">cv. W05</strain>
        <tissue evidence="6">Hypocotyl of etiolated seedlings</tissue>
    </source>
</reference>
<comment type="caution">
    <text evidence="6">The sequence shown here is derived from an EMBL/GenBank/DDBJ whole genome shotgun (WGS) entry which is preliminary data.</text>
</comment>
<dbReference type="SUPFAM" id="SSF82199">
    <property type="entry name" value="SET domain"/>
    <property type="match status" value="1"/>
</dbReference>
<feature type="domain" description="Pre-SET" evidence="5">
    <location>
        <begin position="546"/>
        <end position="647"/>
    </location>
</feature>
<dbReference type="PROSITE" id="PS50280">
    <property type="entry name" value="SET"/>
    <property type="match status" value="1"/>
</dbReference>
<dbReference type="EC" id="2.1.1.43" evidence="6"/>
<feature type="region of interest" description="Disordered" evidence="3">
    <location>
        <begin position="373"/>
        <end position="402"/>
    </location>
</feature>
<dbReference type="InterPro" id="IPR046341">
    <property type="entry name" value="SET_dom_sf"/>
</dbReference>
<dbReference type="CDD" id="cd10538">
    <property type="entry name" value="SET_SETDB-like"/>
    <property type="match status" value="1"/>
</dbReference>
<evidence type="ECO:0000259" key="5">
    <source>
        <dbReference type="PROSITE" id="PS50867"/>
    </source>
</evidence>
<protein>
    <submittedName>
        <fullName evidence="6">Putative inactive histone-lysine N-methyltransferase SUVR2 isoform D</fullName>
        <ecNumber evidence="6">2.1.1.43</ecNumber>
    </submittedName>
</protein>
<gene>
    <name evidence="6" type="ORF">D0Y65_036524</name>
</gene>
<dbReference type="Pfam" id="PF10440">
    <property type="entry name" value="WIYLD"/>
    <property type="match status" value="1"/>
</dbReference>
<dbReference type="Proteomes" id="UP000289340">
    <property type="component" value="Chromosome 13"/>
</dbReference>
<feature type="region of interest" description="Disordered" evidence="3">
    <location>
        <begin position="263"/>
        <end position="289"/>
    </location>
</feature>
<feature type="compositionally biased region" description="Polar residues" evidence="3">
    <location>
        <begin position="75"/>
        <end position="95"/>
    </location>
</feature>
<organism evidence="6 7">
    <name type="scientific">Glycine soja</name>
    <name type="common">Wild soybean</name>
    <dbReference type="NCBI Taxonomy" id="3848"/>
    <lineage>
        <taxon>Eukaryota</taxon>
        <taxon>Viridiplantae</taxon>
        <taxon>Streptophyta</taxon>
        <taxon>Embryophyta</taxon>
        <taxon>Tracheophyta</taxon>
        <taxon>Spermatophyta</taxon>
        <taxon>Magnoliopsida</taxon>
        <taxon>eudicotyledons</taxon>
        <taxon>Gunneridae</taxon>
        <taxon>Pentapetalae</taxon>
        <taxon>rosids</taxon>
        <taxon>fabids</taxon>
        <taxon>Fabales</taxon>
        <taxon>Fabaceae</taxon>
        <taxon>Papilionoideae</taxon>
        <taxon>50 kb inversion clade</taxon>
        <taxon>NPAAA clade</taxon>
        <taxon>indigoferoid/millettioid clade</taxon>
        <taxon>Phaseoleae</taxon>
        <taxon>Glycine</taxon>
        <taxon>Glycine subgen. Soja</taxon>
    </lineage>
</organism>
<evidence type="ECO:0000313" key="6">
    <source>
        <dbReference type="EMBL" id="RZB72228.1"/>
    </source>
</evidence>
<dbReference type="InterPro" id="IPR043017">
    <property type="entry name" value="WIYLD_dom_sf"/>
</dbReference>
<dbReference type="InterPro" id="IPR025776">
    <property type="entry name" value="SUVR4/1/2"/>
</dbReference>
<sequence>MAPTPSQKERALAACRAMSSLGIDDSKVKSVLKKLLKVYDKNWELIEAENYRVLADAIFEDDDNMVPELKKKSQTADVHNTGHSMSSSFQNNQEAETGCEEAQMHVETPQPLKRLRLQGQESQPLHPPTNGSPSPPSKKLKLDDNASGKKPQNKPVSSDGNPGIATRPLPPRDGIVDKGKQPASLPLNHRGRRLPSERVPQSIPSREPTVEPGRFLLPNNQMPRTQTLVIPKDEPIDELTDYEMPIAVIPPESSVRNSSIKNGVAGKHSGHVTVTSSQNRDGVGDEDVIPTSKKEATCNVEIASSTLGEVKLSLSYGSALQGSDFHMPSRDQLIKVMEDKCLRSYKITDPNFSVKNLLRDICDCMLEFRNDSNDDSQEGSVISSSVDVSKEPRAPGTLSVVGNKDLDTSSHFSNGSINVKSSDDLVSPGSILPLAHPNGLSDAVPVSKMDRTNDFLQSNVKKDLEDPMSPNSHSLVVVPQHQLTADDIRSFHDANDLTKGEENVEIPWVNETTNDFAPSFNYIPQNLVFQEAYVNISLSRIGSEDCCSTCMGNCVLSSSCACANKTGGEFAYNAQGLLKEEFLEECIAISRNPQQHLFYCKNCPLERSKSDGCLEPCKGHLKRKFIKECWSKCGCGKQCGNRVIQRGITCHLQVFFTSEGKGWGLRTLEDLPKGAFVCEFVGEILSMKELHERNLKCTENGKYTCPVLLDANWDSGYVKDEEALCLDAASFGNTARFINHRCSDANLIEIPVEVEDPGHYYYHFAFFTSRKISAQEELTWDYGIDFDDHDHPVQLFQCRCGSKFCRNMKRYSTFSSHWIARLIVGKALDLLDMRQLQDDSLSPRNQFCCLTVRLDEM</sequence>
<evidence type="ECO:0000259" key="4">
    <source>
        <dbReference type="PROSITE" id="PS50280"/>
    </source>
</evidence>
<keyword evidence="7" id="KW-1185">Reference proteome</keyword>
<dbReference type="InterPro" id="IPR001214">
    <property type="entry name" value="SET_dom"/>
</dbReference>
<comment type="subcellular location">
    <subcellularLocation>
        <location evidence="1">Chromosome</location>
    </subcellularLocation>
</comment>
<dbReference type="GO" id="GO:0005694">
    <property type="term" value="C:chromosome"/>
    <property type="evidence" value="ECO:0007669"/>
    <property type="project" value="UniProtKB-SubCell"/>
</dbReference>
<evidence type="ECO:0000256" key="1">
    <source>
        <dbReference type="ARBA" id="ARBA00004286"/>
    </source>
</evidence>
<name>A0A445HEY0_GLYSO</name>
<dbReference type="InterPro" id="IPR007728">
    <property type="entry name" value="Pre-SET_dom"/>
</dbReference>
<evidence type="ECO:0000256" key="3">
    <source>
        <dbReference type="SAM" id="MobiDB-lite"/>
    </source>
</evidence>
<dbReference type="PANTHER" id="PTHR46450:SF1">
    <property type="entry name" value="INACTIVE HISTONE-LYSINE N-METHYLTRANSFERASE SUVR1-RELATED"/>
    <property type="match status" value="1"/>
</dbReference>
<dbReference type="Pfam" id="PF05033">
    <property type="entry name" value="Pre-SET"/>
    <property type="match status" value="1"/>
</dbReference>
<feature type="region of interest" description="Disordered" evidence="3">
    <location>
        <begin position="120"/>
        <end position="219"/>
    </location>
</feature>
<dbReference type="SMART" id="SM00468">
    <property type="entry name" value="PreSET"/>
    <property type="match status" value="1"/>
</dbReference>
<dbReference type="PANTHER" id="PTHR46450">
    <property type="entry name" value="INACTIVE HISTONE-LYSINE N-METHYLTRANSFERASE SUVR1-RELATED"/>
    <property type="match status" value="1"/>
</dbReference>
<dbReference type="GO" id="GO:0042054">
    <property type="term" value="F:histone methyltransferase activity"/>
    <property type="evidence" value="ECO:0007669"/>
    <property type="project" value="InterPro"/>
</dbReference>
<dbReference type="GO" id="GO:0032259">
    <property type="term" value="P:methylation"/>
    <property type="evidence" value="ECO:0007669"/>
    <property type="project" value="UniProtKB-KW"/>
</dbReference>
<dbReference type="InterPro" id="IPR018848">
    <property type="entry name" value="WIYLD_domain"/>
</dbReference>
<dbReference type="Pfam" id="PF00856">
    <property type="entry name" value="SET"/>
    <property type="match status" value="1"/>
</dbReference>
<feature type="compositionally biased region" description="Polar residues" evidence="3">
    <location>
        <begin position="378"/>
        <end position="387"/>
    </location>
</feature>
<dbReference type="Gene3D" id="1.10.8.850">
    <property type="entry name" value="Histone-lysine N methyltransferase , C-terminal domain-like"/>
    <property type="match status" value="1"/>
</dbReference>
<dbReference type="EMBL" id="QZWG01000013">
    <property type="protein sequence ID" value="RZB72228.1"/>
    <property type="molecule type" value="Genomic_DNA"/>
</dbReference>
<keyword evidence="6" id="KW-0489">Methyltransferase</keyword>
<dbReference type="GO" id="GO:0005634">
    <property type="term" value="C:nucleus"/>
    <property type="evidence" value="ECO:0007669"/>
    <property type="project" value="InterPro"/>
</dbReference>
<dbReference type="GO" id="GO:0008270">
    <property type="term" value="F:zinc ion binding"/>
    <property type="evidence" value="ECO:0007669"/>
    <property type="project" value="InterPro"/>
</dbReference>
<accession>A0A445HEY0</accession>
<dbReference type="Gene3D" id="2.170.270.10">
    <property type="entry name" value="SET domain"/>
    <property type="match status" value="1"/>
</dbReference>
<evidence type="ECO:0000256" key="2">
    <source>
        <dbReference type="ARBA" id="ARBA00022454"/>
    </source>
</evidence>
<dbReference type="PROSITE" id="PS50867">
    <property type="entry name" value="PRE_SET"/>
    <property type="match status" value="1"/>
</dbReference>
<dbReference type="PROSITE" id="PS51580">
    <property type="entry name" value="SAM_MT43_3"/>
    <property type="match status" value="1"/>
</dbReference>
<keyword evidence="2" id="KW-0158">Chromosome</keyword>
<feature type="region of interest" description="Disordered" evidence="3">
    <location>
        <begin position="71"/>
        <end position="103"/>
    </location>
</feature>